<comment type="caution">
    <text evidence="1">The sequence shown here is derived from an EMBL/GenBank/DDBJ whole genome shotgun (WGS) entry which is preliminary data.</text>
</comment>
<sequence>MQEFHQSSKSQQKLVVFVSADQVPLYGGISILGNDTIENMNNVAMAMNITFELKSKADILGVLSTFYQTIGCPITFHVNQLGKPLSLIDSCVYK</sequence>
<evidence type="ECO:0000313" key="2">
    <source>
        <dbReference type="Proteomes" id="UP000265566"/>
    </source>
</evidence>
<proteinExistence type="predicted"/>
<dbReference type="Proteomes" id="UP000265566">
    <property type="component" value="Chromosome 8"/>
</dbReference>
<dbReference type="EMBL" id="PSQE01000008">
    <property type="protein sequence ID" value="RHN42655.1"/>
    <property type="molecule type" value="Genomic_DNA"/>
</dbReference>
<accession>A0A396GV14</accession>
<gene>
    <name evidence="1" type="ORF">MtrunA17_Chr8g0379271</name>
</gene>
<name>A0A396GV14_MEDTR</name>
<dbReference type="Gramene" id="rna49124">
    <property type="protein sequence ID" value="RHN42655.1"/>
    <property type="gene ID" value="gene49124"/>
</dbReference>
<dbReference type="AlphaFoldDB" id="A0A396GV14"/>
<protein>
    <submittedName>
        <fullName evidence="1">Uncharacterized protein</fullName>
    </submittedName>
</protein>
<organism evidence="1 2">
    <name type="scientific">Medicago truncatula</name>
    <name type="common">Barrel medic</name>
    <name type="synonym">Medicago tribuloides</name>
    <dbReference type="NCBI Taxonomy" id="3880"/>
    <lineage>
        <taxon>Eukaryota</taxon>
        <taxon>Viridiplantae</taxon>
        <taxon>Streptophyta</taxon>
        <taxon>Embryophyta</taxon>
        <taxon>Tracheophyta</taxon>
        <taxon>Spermatophyta</taxon>
        <taxon>Magnoliopsida</taxon>
        <taxon>eudicotyledons</taxon>
        <taxon>Gunneridae</taxon>
        <taxon>Pentapetalae</taxon>
        <taxon>rosids</taxon>
        <taxon>fabids</taxon>
        <taxon>Fabales</taxon>
        <taxon>Fabaceae</taxon>
        <taxon>Papilionoideae</taxon>
        <taxon>50 kb inversion clade</taxon>
        <taxon>NPAAA clade</taxon>
        <taxon>Hologalegina</taxon>
        <taxon>IRL clade</taxon>
        <taxon>Trifolieae</taxon>
        <taxon>Medicago</taxon>
    </lineage>
</organism>
<reference evidence="2" key="1">
    <citation type="journal article" date="2018" name="Nat. Plants">
        <title>Whole-genome landscape of Medicago truncatula symbiotic genes.</title>
        <authorList>
            <person name="Pecrix Y."/>
            <person name="Staton S.E."/>
            <person name="Sallet E."/>
            <person name="Lelandais-Briere C."/>
            <person name="Moreau S."/>
            <person name="Carrere S."/>
            <person name="Blein T."/>
            <person name="Jardinaud M.F."/>
            <person name="Latrasse D."/>
            <person name="Zouine M."/>
            <person name="Zahm M."/>
            <person name="Kreplak J."/>
            <person name="Mayjonade B."/>
            <person name="Satge C."/>
            <person name="Perez M."/>
            <person name="Cauet S."/>
            <person name="Marande W."/>
            <person name="Chantry-Darmon C."/>
            <person name="Lopez-Roques C."/>
            <person name="Bouchez O."/>
            <person name="Berard A."/>
            <person name="Debelle F."/>
            <person name="Munos S."/>
            <person name="Bendahmane A."/>
            <person name="Berges H."/>
            <person name="Niebel A."/>
            <person name="Buitink J."/>
            <person name="Frugier F."/>
            <person name="Benhamed M."/>
            <person name="Crespi M."/>
            <person name="Gouzy J."/>
            <person name="Gamas P."/>
        </authorList>
    </citation>
    <scope>NUCLEOTIDE SEQUENCE [LARGE SCALE GENOMIC DNA]</scope>
    <source>
        <strain evidence="2">cv. Jemalong A17</strain>
    </source>
</reference>
<evidence type="ECO:0000313" key="1">
    <source>
        <dbReference type="EMBL" id="RHN42655.1"/>
    </source>
</evidence>